<dbReference type="EMBL" id="JAQQWE010000004">
    <property type="protein sequence ID" value="KAK7957187.1"/>
    <property type="molecule type" value="Genomic_DNA"/>
</dbReference>
<evidence type="ECO:0000256" key="1">
    <source>
        <dbReference type="SAM" id="MobiDB-lite"/>
    </source>
</evidence>
<feature type="compositionally biased region" description="Basic and acidic residues" evidence="1">
    <location>
        <begin position="28"/>
        <end position="37"/>
    </location>
</feature>
<sequence length="114" mass="12668">MEQQGLANKDGDVATSPQQRIETAPHSIDTEYKERSPTENSAPTPFRAPPATDAAGAAARDGQLKQPLQGPWEQEMSPKQQQNHFHKSHASSYLVPQKQNQFPLRDRGFHARPA</sequence>
<dbReference type="RefSeq" id="XP_066702493.1">
    <property type="nucleotide sequence ID" value="XM_066842631.1"/>
</dbReference>
<dbReference type="Proteomes" id="UP001391051">
    <property type="component" value="Unassembled WGS sequence"/>
</dbReference>
<feature type="compositionally biased region" description="Basic and acidic residues" evidence="1">
    <location>
        <begin position="104"/>
        <end position="114"/>
    </location>
</feature>
<comment type="caution">
    <text evidence="2">The sequence shown here is derived from an EMBL/GenBank/DDBJ whole genome shotgun (WGS) entry which is preliminary data.</text>
</comment>
<reference evidence="2 3" key="1">
    <citation type="submission" date="2023-01" db="EMBL/GenBank/DDBJ databases">
        <title>Analysis of 21 Apiospora genomes using comparative genomics revels a genus with tremendous synthesis potential of carbohydrate active enzymes and secondary metabolites.</title>
        <authorList>
            <person name="Sorensen T."/>
        </authorList>
    </citation>
    <scope>NUCLEOTIDE SEQUENCE [LARGE SCALE GENOMIC DNA]</scope>
    <source>
        <strain evidence="2 3">CBS 24483</strain>
    </source>
</reference>
<dbReference type="GeneID" id="92075693"/>
<gene>
    <name evidence="2" type="ORF">PG986_006409</name>
</gene>
<protein>
    <submittedName>
        <fullName evidence="2">Uncharacterized protein</fullName>
    </submittedName>
</protein>
<feature type="region of interest" description="Disordered" evidence="1">
    <location>
        <begin position="1"/>
        <end position="114"/>
    </location>
</feature>
<keyword evidence="3" id="KW-1185">Reference proteome</keyword>
<feature type="compositionally biased region" description="Low complexity" evidence="1">
    <location>
        <begin position="49"/>
        <end position="61"/>
    </location>
</feature>
<name>A0ABR1QKB8_9PEZI</name>
<organism evidence="2 3">
    <name type="scientific">Apiospora aurea</name>
    <dbReference type="NCBI Taxonomy" id="335848"/>
    <lineage>
        <taxon>Eukaryota</taxon>
        <taxon>Fungi</taxon>
        <taxon>Dikarya</taxon>
        <taxon>Ascomycota</taxon>
        <taxon>Pezizomycotina</taxon>
        <taxon>Sordariomycetes</taxon>
        <taxon>Xylariomycetidae</taxon>
        <taxon>Amphisphaeriales</taxon>
        <taxon>Apiosporaceae</taxon>
        <taxon>Apiospora</taxon>
    </lineage>
</organism>
<accession>A0ABR1QKB8</accession>
<evidence type="ECO:0000313" key="2">
    <source>
        <dbReference type="EMBL" id="KAK7957187.1"/>
    </source>
</evidence>
<proteinExistence type="predicted"/>
<evidence type="ECO:0000313" key="3">
    <source>
        <dbReference type="Proteomes" id="UP001391051"/>
    </source>
</evidence>